<dbReference type="GO" id="GO:0005524">
    <property type="term" value="F:ATP binding"/>
    <property type="evidence" value="ECO:0007669"/>
    <property type="project" value="UniProtKB-UniRule"/>
</dbReference>
<dbReference type="EMBL" id="JBICBT010000383">
    <property type="protein sequence ID" value="KAL3115377.1"/>
    <property type="molecule type" value="Genomic_DNA"/>
</dbReference>
<evidence type="ECO:0000256" key="1">
    <source>
        <dbReference type="ARBA" id="ARBA00022729"/>
    </source>
</evidence>
<keyword evidence="3" id="KW-0067">ATP-binding</keyword>
<dbReference type="GO" id="GO:0016301">
    <property type="term" value="F:kinase activity"/>
    <property type="evidence" value="ECO:0007669"/>
    <property type="project" value="UniProtKB-UniRule"/>
</dbReference>
<evidence type="ECO:0000313" key="6">
    <source>
        <dbReference type="EMBL" id="KAL3115377.1"/>
    </source>
</evidence>
<dbReference type="InterPro" id="IPR004843">
    <property type="entry name" value="Calcineurin-like_PHP"/>
</dbReference>
<name>A0ABD2LKE6_9BILA</name>
<dbReference type="PANTHER" id="PTHR10161">
    <property type="entry name" value="TARTRATE-RESISTANT ACID PHOSPHATASE TYPE 5"/>
    <property type="match status" value="1"/>
</dbReference>
<dbReference type="PANTHER" id="PTHR10161:SF14">
    <property type="entry name" value="TARTRATE-RESISTANT ACID PHOSPHATASE TYPE 5"/>
    <property type="match status" value="1"/>
</dbReference>
<dbReference type="Gene3D" id="3.60.21.10">
    <property type="match status" value="1"/>
</dbReference>
<feature type="domain" description="PIPK" evidence="5">
    <location>
        <begin position="338"/>
        <end position="525"/>
    </location>
</feature>
<keyword evidence="3" id="KW-0808">Transferase</keyword>
<dbReference type="Gene3D" id="3.30.800.10">
    <property type="entry name" value="Phosphatidylinositol Phosphate Kinase II Beta"/>
    <property type="match status" value="1"/>
</dbReference>
<dbReference type="PROSITE" id="PS51455">
    <property type="entry name" value="PIPK"/>
    <property type="match status" value="1"/>
</dbReference>
<protein>
    <recommendedName>
        <fullName evidence="5">PIPK domain-containing protein</fullName>
    </recommendedName>
</protein>
<dbReference type="GO" id="GO:0046488">
    <property type="term" value="P:phosphatidylinositol metabolic process"/>
    <property type="evidence" value="ECO:0007669"/>
    <property type="project" value="UniProtKB-UniRule"/>
</dbReference>
<dbReference type="InterPro" id="IPR027484">
    <property type="entry name" value="PInositol-4-P-5-kinase_N"/>
</dbReference>
<comment type="caution">
    <text evidence="6">The sequence shown here is derived from an EMBL/GenBank/DDBJ whole genome shotgun (WGS) entry which is preliminary data.</text>
</comment>
<evidence type="ECO:0000313" key="7">
    <source>
        <dbReference type="Proteomes" id="UP001620626"/>
    </source>
</evidence>
<evidence type="ECO:0000256" key="4">
    <source>
        <dbReference type="SAM" id="MobiDB-lite"/>
    </source>
</evidence>
<proteinExistence type="predicted"/>
<keyword evidence="3" id="KW-0547">Nucleotide-binding</keyword>
<keyword evidence="7" id="KW-1185">Reference proteome</keyword>
<dbReference type="Pfam" id="PF01504">
    <property type="entry name" value="PIP5K"/>
    <property type="match status" value="1"/>
</dbReference>
<keyword evidence="2" id="KW-0378">Hydrolase</keyword>
<dbReference type="InterPro" id="IPR051558">
    <property type="entry name" value="Metallophosphoesterase_PAP"/>
</dbReference>
<feature type="region of interest" description="Disordered" evidence="4">
    <location>
        <begin position="280"/>
        <end position="309"/>
    </location>
</feature>
<dbReference type="Pfam" id="PF00149">
    <property type="entry name" value="Metallophos"/>
    <property type="match status" value="1"/>
</dbReference>
<evidence type="ECO:0000256" key="2">
    <source>
        <dbReference type="ARBA" id="ARBA00022801"/>
    </source>
</evidence>
<reference evidence="6 7" key="1">
    <citation type="submission" date="2024-10" db="EMBL/GenBank/DDBJ databases">
        <authorList>
            <person name="Kim D."/>
        </authorList>
    </citation>
    <scope>NUCLEOTIDE SEQUENCE [LARGE SCALE GENOMIC DNA]</scope>
    <source>
        <strain evidence="6">BH-2024</strain>
    </source>
</reference>
<gene>
    <name evidence="6" type="ORF">niasHT_017779</name>
</gene>
<keyword evidence="1" id="KW-0732">Signal</keyword>
<organism evidence="6 7">
    <name type="scientific">Heterodera trifolii</name>
    <dbReference type="NCBI Taxonomy" id="157864"/>
    <lineage>
        <taxon>Eukaryota</taxon>
        <taxon>Metazoa</taxon>
        <taxon>Ecdysozoa</taxon>
        <taxon>Nematoda</taxon>
        <taxon>Chromadorea</taxon>
        <taxon>Rhabditida</taxon>
        <taxon>Tylenchina</taxon>
        <taxon>Tylenchomorpha</taxon>
        <taxon>Tylenchoidea</taxon>
        <taxon>Heteroderidae</taxon>
        <taxon>Heteroderinae</taxon>
        <taxon>Heterodera</taxon>
    </lineage>
</organism>
<accession>A0ABD2LKE6</accession>
<dbReference type="InterPro" id="IPR002498">
    <property type="entry name" value="PInositol-4-P-4/5-kinase_core"/>
</dbReference>
<evidence type="ECO:0000259" key="5">
    <source>
        <dbReference type="PROSITE" id="PS51455"/>
    </source>
</evidence>
<dbReference type="InterPro" id="IPR029052">
    <property type="entry name" value="Metallo-depent_PP-like"/>
</dbReference>
<dbReference type="Proteomes" id="UP001620626">
    <property type="component" value="Unassembled WGS sequence"/>
</dbReference>
<dbReference type="SUPFAM" id="SSF56300">
    <property type="entry name" value="Metallo-dependent phosphatases"/>
    <property type="match status" value="1"/>
</dbReference>
<dbReference type="GO" id="GO:0016787">
    <property type="term" value="F:hydrolase activity"/>
    <property type="evidence" value="ECO:0007669"/>
    <property type="project" value="UniProtKB-KW"/>
</dbReference>
<keyword evidence="3" id="KW-0418">Kinase</keyword>
<dbReference type="SUPFAM" id="SSF56104">
    <property type="entry name" value="SAICAR synthase-like"/>
    <property type="match status" value="1"/>
</dbReference>
<evidence type="ECO:0000256" key="3">
    <source>
        <dbReference type="PROSITE-ProRule" id="PRU00781"/>
    </source>
</evidence>
<dbReference type="AlphaFoldDB" id="A0ABD2LKE6"/>
<sequence length="525" mass="60993">MELGKTSTDLNVPWYTIAGNNDWESKDGIKPQIDYPTGKWTFPAQNYVVNYEFGANPDNRKTARFIMIDTTVLCGNGATYFGKMKKKDAQKYAEKIEDAKKHFKWLRKELREAKRRGVQFLFMAGHYHLYIMDKPDGVKIKARVFPCAPRLMALMRFFQVQAYFAGHSHSLKHVDLSDSHFRINTKYIVSGAGSRMENAKSSSRARFPEAYEKYIKFKYPNNVGTRLKNDDEISKAHKGAALDGGAFVGVEIDAEEMVGKLNFYAAGILYKKNDEKVPPIEKVPTDNAPIDKMSDEKVSDEEVSDEKVSDEKVPIDKWHKFEGQEIKLKQREIDMTDDNDDICNEFLALIDADEMQDDEHFKMDHKERIQAKLGKYFCKNMKENEKNEENHPKEINHKFNWTTVDDVEFYAEEAMGEMREKFEITYKKLADSFLSDHLTELGVNGKSKSKFYRTEDEMFLLEQIPKAEETEIIQKLKNYFNPKKEMGEKSFGNKIFLVFRVEIENSSTLFLLMENVFKNDNDLQN</sequence>